<evidence type="ECO:0000313" key="2">
    <source>
        <dbReference type="EMBL" id="NBD24784.1"/>
    </source>
</evidence>
<dbReference type="Pfam" id="PF07883">
    <property type="entry name" value="Cupin_2"/>
    <property type="match status" value="1"/>
</dbReference>
<dbReference type="Proteomes" id="UP000665561">
    <property type="component" value="Unassembled WGS sequence"/>
</dbReference>
<keyword evidence="3" id="KW-1185">Reference proteome</keyword>
<dbReference type="CDD" id="cd02209">
    <property type="entry name" value="cupin_XRE_C"/>
    <property type="match status" value="1"/>
</dbReference>
<dbReference type="RefSeq" id="WP_161743596.1">
    <property type="nucleotide sequence ID" value="NZ_JAAAMV010000009.1"/>
</dbReference>
<reference evidence="2 3" key="1">
    <citation type="submission" date="2020-01" db="EMBL/GenBank/DDBJ databases">
        <title>Paenibacillus soybeanensis sp. nov. isolated from the nodules of soybean (Glycine max(L.) Merr).</title>
        <authorList>
            <person name="Wang H."/>
        </authorList>
    </citation>
    <scope>NUCLEOTIDE SEQUENCE [LARGE SCALE GENOMIC DNA]</scope>
    <source>
        <strain evidence="2 3">T1</strain>
    </source>
</reference>
<dbReference type="SUPFAM" id="SSF51182">
    <property type="entry name" value="RmlC-like cupins"/>
    <property type="match status" value="1"/>
</dbReference>
<comment type="caution">
    <text evidence="2">The sequence shown here is derived from an EMBL/GenBank/DDBJ whole genome shotgun (WGS) entry which is preliminary data.</text>
</comment>
<sequence length="152" mass="16620">MSEVLDVLGPRLQHLTELSDGMGYCLMRGELEPGVFVPVHSHEDRETFFVVSGEIEAWNGDKWSVHRAGDTVDIPSNQKHAWRNVSSEKVILLIASTVKMGKFFSEIGRPAASVPPGPPEPAALMHFVEVAISYGYWLGTPDENASIGLSMG</sequence>
<proteinExistence type="predicted"/>
<dbReference type="InterPro" id="IPR011051">
    <property type="entry name" value="RmlC_Cupin_sf"/>
</dbReference>
<name>A0ABW9XQ64_9BACL</name>
<feature type="domain" description="Cupin type-2" evidence="1">
    <location>
        <begin position="30"/>
        <end position="93"/>
    </location>
</feature>
<dbReference type="EMBL" id="JAAAMV010000009">
    <property type="protein sequence ID" value="NBD24784.1"/>
    <property type="molecule type" value="Genomic_DNA"/>
</dbReference>
<dbReference type="Gene3D" id="2.60.120.10">
    <property type="entry name" value="Jelly Rolls"/>
    <property type="match status" value="1"/>
</dbReference>
<evidence type="ECO:0000259" key="1">
    <source>
        <dbReference type="Pfam" id="PF07883"/>
    </source>
</evidence>
<protein>
    <submittedName>
        <fullName evidence="2">Cupin domain-containing protein</fullName>
    </submittedName>
</protein>
<gene>
    <name evidence="2" type="ORF">GT019_12945</name>
</gene>
<dbReference type="InterPro" id="IPR013096">
    <property type="entry name" value="Cupin_2"/>
</dbReference>
<dbReference type="InterPro" id="IPR014710">
    <property type="entry name" value="RmlC-like_jellyroll"/>
</dbReference>
<evidence type="ECO:0000313" key="3">
    <source>
        <dbReference type="Proteomes" id="UP000665561"/>
    </source>
</evidence>
<organism evidence="2 3">
    <name type="scientific">Paenibacillus glycinis</name>
    <dbReference type="NCBI Taxonomy" id="2697035"/>
    <lineage>
        <taxon>Bacteria</taxon>
        <taxon>Bacillati</taxon>
        <taxon>Bacillota</taxon>
        <taxon>Bacilli</taxon>
        <taxon>Bacillales</taxon>
        <taxon>Paenibacillaceae</taxon>
        <taxon>Paenibacillus</taxon>
    </lineage>
</organism>
<dbReference type="PANTHER" id="PTHR36440">
    <property type="entry name" value="PUTATIVE (AFU_ORTHOLOGUE AFUA_8G07350)-RELATED"/>
    <property type="match status" value="1"/>
</dbReference>
<dbReference type="InterPro" id="IPR053146">
    <property type="entry name" value="QDO-like"/>
</dbReference>
<dbReference type="PANTHER" id="PTHR36440:SF1">
    <property type="entry name" value="PUTATIVE (AFU_ORTHOLOGUE AFUA_8G07350)-RELATED"/>
    <property type="match status" value="1"/>
</dbReference>
<accession>A0ABW9XQ64</accession>